<feature type="region of interest" description="Disordered" evidence="1">
    <location>
        <begin position="393"/>
        <end position="429"/>
    </location>
</feature>
<dbReference type="Proteomes" id="UP001151081">
    <property type="component" value="Unassembled WGS sequence"/>
</dbReference>
<feature type="region of interest" description="Disordered" evidence="1">
    <location>
        <begin position="336"/>
        <end position="355"/>
    </location>
</feature>
<gene>
    <name evidence="2" type="ORF">KEG57_30345</name>
</gene>
<evidence type="ECO:0000256" key="1">
    <source>
        <dbReference type="SAM" id="MobiDB-lite"/>
    </source>
</evidence>
<dbReference type="RefSeq" id="WP_272459080.1">
    <property type="nucleotide sequence ID" value="NZ_JAGTJJ010000023.1"/>
</dbReference>
<dbReference type="EMBL" id="JAGTJJ010000023">
    <property type="protein sequence ID" value="MDC3984820.1"/>
    <property type="molecule type" value="Genomic_DNA"/>
</dbReference>
<protein>
    <submittedName>
        <fullName evidence="2">Uncharacterized protein</fullName>
    </submittedName>
</protein>
<sequence>MTFFRTGHGLFQFGRPKRLDRHGILAFLRSVATDRGGMLELRRILADELHRTSIHNMRDELVIEQLADRYLRGSLTLVHVRPLDIGIELEGFLVEGADATPLTGPKNEAGDLRPAPEVPPEYPVLARVESDQIIDSTLKLVAKLGDLLFGAFGLQKRPSTLAKELVLLAAEEASGVKLANTKVDLELGLQLHPQGKILLPDPQVKDAYVAAAAEIAAGPRPAAKGLIDLMWPLTRVDTNRRFDNPVGAGPVKSDQSDGKKGPEAALDWVEIELVDDGDPPKPYAGARYRIELEGGKVIEGTLDDDGKARVDGIPSGSGTVTFPDIDAGFWGTNGAGSAGAAAPPPPSSSSSSAVSADEAWVEIELVDDDDPPKPRAGARYRIELEGGKVVEGTLDDQGKARVDGIPSGSGTVTFPDIDGSTWGPGERGT</sequence>
<proteinExistence type="predicted"/>
<evidence type="ECO:0000313" key="2">
    <source>
        <dbReference type="EMBL" id="MDC3984820.1"/>
    </source>
</evidence>
<dbReference type="AlphaFoldDB" id="A0A9X3X8N7"/>
<keyword evidence="3" id="KW-1185">Reference proteome</keyword>
<organism evidence="2 3">
    <name type="scientific">Polyangium jinanense</name>
    <dbReference type="NCBI Taxonomy" id="2829994"/>
    <lineage>
        <taxon>Bacteria</taxon>
        <taxon>Pseudomonadati</taxon>
        <taxon>Myxococcota</taxon>
        <taxon>Polyangia</taxon>
        <taxon>Polyangiales</taxon>
        <taxon>Polyangiaceae</taxon>
        <taxon>Polyangium</taxon>
    </lineage>
</organism>
<reference evidence="2 3" key="1">
    <citation type="submission" date="2021-04" db="EMBL/GenBank/DDBJ databases">
        <title>Genome analysis of Polyangium sp.</title>
        <authorList>
            <person name="Li Y."/>
            <person name="Wang J."/>
        </authorList>
    </citation>
    <scope>NUCLEOTIDE SEQUENCE [LARGE SCALE GENOMIC DNA]</scope>
    <source>
        <strain evidence="2 3">SDU14</strain>
    </source>
</reference>
<comment type="caution">
    <text evidence="2">The sequence shown here is derived from an EMBL/GenBank/DDBJ whole genome shotgun (WGS) entry which is preliminary data.</text>
</comment>
<name>A0A9X3X8N7_9BACT</name>
<feature type="region of interest" description="Disordered" evidence="1">
    <location>
        <begin position="242"/>
        <end position="262"/>
    </location>
</feature>
<evidence type="ECO:0000313" key="3">
    <source>
        <dbReference type="Proteomes" id="UP001151081"/>
    </source>
</evidence>
<accession>A0A9X3X8N7</accession>